<keyword evidence="2" id="KW-0812">Transmembrane</keyword>
<gene>
    <name evidence="4" type="ORF">RGB73_13195</name>
</gene>
<dbReference type="Proteomes" id="UP001256827">
    <property type="component" value="Chromosome"/>
</dbReference>
<dbReference type="Gene3D" id="3.10.350.10">
    <property type="entry name" value="LysM domain"/>
    <property type="match status" value="1"/>
</dbReference>
<sequence>MSLEQTGLPPRRHRRNRPAGPFSFKRIIQSGLVVFGALFFGVIGIELYQAKVSKPPAAEGGPVVTTEPAGTGDDQDKQSAAGAVEPNASSAPVTVASSATQGQPTPTLPSRDGHSSAPPASTQEMGQTAGTVSSFGRTEEKGAKASQGTGDNPGPASNSPKPVTSSTAQKPKAVKHVVQKGETLYMLSRKYYGNNSNVARIASYNGLSVEAQLTAGKVILVPLSP</sequence>
<accession>A0ABY9TCN0</accession>
<dbReference type="SUPFAM" id="SSF54106">
    <property type="entry name" value="LysM domain"/>
    <property type="match status" value="1"/>
</dbReference>
<keyword evidence="5" id="KW-1185">Reference proteome</keyword>
<dbReference type="EMBL" id="CP134050">
    <property type="protein sequence ID" value="WNC17219.1"/>
    <property type="molecule type" value="Genomic_DNA"/>
</dbReference>
<feature type="compositionally biased region" description="Polar residues" evidence="1">
    <location>
        <begin position="146"/>
        <end position="169"/>
    </location>
</feature>
<dbReference type="Pfam" id="PF01476">
    <property type="entry name" value="LysM"/>
    <property type="match status" value="1"/>
</dbReference>
<evidence type="ECO:0000313" key="4">
    <source>
        <dbReference type="EMBL" id="WNC17219.1"/>
    </source>
</evidence>
<dbReference type="InterPro" id="IPR036779">
    <property type="entry name" value="LysM_dom_sf"/>
</dbReference>
<dbReference type="CDD" id="cd00118">
    <property type="entry name" value="LysM"/>
    <property type="match status" value="1"/>
</dbReference>
<feature type="domain" description="LysM" evidence="3">
    <location>
        <begin position="174"/>
        <end position="221"/>
    </location>
</feature>
<keyword evidence="2" id="KW-1133">Transmembrane helix</keyword>
<dbReference type="InterPro" id="IPR018392">
    <property type="entry name" value="LysM"/>
</dbReference>
<feature type="compositionally biased region" description="Polar residues" evidence="1">
    <location>
        <begin position="118"/>
        <end position="136"/>
    </location>
</feature>
<dbReference type="SMART" id="SM00257">
    <property type="entry name" value="LysM"/>
    <property type="match status" value="1"/>
</dbReference>
<keyword evidence="2" id="KW-0472">Membrane</keyword>
<evidence type="ECO:0000259" key="3">
    <source>
        <dbReference type="PROSITE" id="PS51782"/>
    </source>
</evidence>
<dbReference type="PROSITE" id="PS51782">
    <property type="entry name" value="LYSM"/>
    <property type="match status" value="1"/>
</dbReference>
<evidence type="ECO:0000256" key="1">
    <source>
        <dbReference type="SAM" id="MobiDB-lite"/>
    </source>
</evidence>
<feature type="region of interest" description="Disordered" evidence="1">
    <location>
        <begin position="54"/>
        <end position="173"/>
    </location>
</feature>
<dbReference type="RefSeq" id="WP_310772683.1">
    <property type="nucleotide sequence ID" value="NZ_CP134050.1"/>
</dbReference>
<proteinExistence type="predicted"/>
<evidence type="ECO:0000256" key="2">
    <source>
        <dbReference type="SAM" id="Phobius"/>
    </source>
</evidence>
<name>A0ABY9TCN0_BREBE</name>
<organism evidence="4 5">
    <name type="scientific">Brevibacillus brevis</name>
    <name type="common">Bacillus brevis</name>
    <dbReference type="NCBI Taxonomy" id="1393"/>
    <lineage>
        <taxon>Bacteria</taxon>
        <taxon>Bacillati</taxon>
        <taxon>Bacillota</taxon>
        <taxon>Bacilli</taxon>
        <taxon>Bacillales</taxon>
        <taxon>Paenibacillaceae</taxon>
        <taxon>Brevibacillus</taxon>
    </lineage>
</organism>
<evidence type="ECO:0000313" key="5">
    <source>
        <dbReference type="Proteomes" id="UP001256827"/>
    </source>
</evidence>
<reference evidence="4 5" key="1">
    <citation type="submission" date="2023-09" db="EMBL/GenBank/DDBJ databases">
        <title>Complete Genome and Methylome dissection of Bacillus brevis NEB573 original source of BbsI restriction endonuclease.</title>
        <authorList>
            <person name="Fomenkov A."/>
            <person name="Roberts R.D."/>
        </authorList>
    </citation>
    <scope>NUCLEOTIDE SEQUENCE [LARGE SCALE GENOMIC DNA]</scope>
    <source>
        <strain evidence="4 5">NEB573</strain>
    </source>
</reference>
<protein>
    <submittedName>
        <fullName evidence="4">LysM peptidoglycan-binding domain-containing protein</fullName>
    </submittedName>
</protein>
<feature type="compositionally biased region" description="Low complexity" evidence="1">
    <location>
        <begin position="88"/>
        <end position="100"/>
    </location>
</feature>
<feature type="transmembrane region" description="Helical" evidence="2">
    <location>
        <begin position="27"/>
        <end position="48"/>
    </location>
</feature>